<gene>
    <name evidence="2" type="ORF">OFUS_LOCUS24006</name>
</gene>
<keyword evidence="3" id="KW-1185">Reference proteome</keyword>
<feature type="compositionally biased region" description="Low complexity" evidence="1">
    <location>
        <begin position="560"/>
        <end position="575"/>
    </location>
</feature>
<dbReference type="OrthoDB" id="6409262at2759"/>
<evidence type="ECO:0000313" key="3">
    <source>
        <dbReference type="Proteomes" id="UP000749559"/>
    </source>
</evidence>
<sequence length="843" mass="92953">MPLKSKWGNFKKAISPKNASYNFKPKESKSRKSDHESVTKMDLGKASVRRNGINTLHSAVHRKHGLSWTDGRCIYLAPVKIISGVLQNEDSIKLGEFDKIRSLHWSADLEGDYCFLCVVHSETVSIWRVGGLTPQLKFKQVRKINASPILQGCLWNPDRDILCILNSTQCSFYFNHLNNKGSFALPVVQSGKITCGTWSDDGQTLVIGVGTDLMIYKWTDIDKSISDNAMVLWKIPGVDGQISTMVPISGGGLLCTVELPLETLCRQQQDIFQIPDISSSEVDSGYGENTDSHDIIKSQQHQTTNIFQLQSPPQSVTDSSQMVLVALEGTNKPGTHDPVKLSSVTLKGIITPNLLLYDVEKKAIFVGSNMQSSIQMFSLAYNNFNKVTEIPLEKDERVKGLCSIPKSRAVSSKIGTLVMTGKMMNRDHTFLPSSVESECNLHLKYVSISQDLYNDSLDPPVYRQTTSPPKSDTSLHDLKLPNGGTVTNGATQSKIETLDSDEYTNGKHELNNSVRATSKVGQRINEKYNQKFNDTDTSLDIDTSLKHDTSLDLGASIASSLSSSESYSSPRGDSSQNLKITDLDGGSESSQSLEVEKTDFSEQSAYFKTKLASNNVKKSNSIKRIHKSDSFTRSGGRYGNRPYSPRDRRSPYMDWRYTPEGSFAGSTQSLGTSSELSQGKYGMVDRCSLASEPGIGTVGEGAGEGQEEPTVEQLEKQIHIQNLHLTQLHARIDEITSLLEDTTCVPVTRYLPATQPDVVKLMLKQGSEVTQVKSFVLDNGRLQLDLVKQAFNLETVELVLDGLTCMVGSNVDGYIPVKFTPNSTMFVTGVLDPHRLEKNSSSC</sequence>
<dbReference type="SUPFAM" id="SSF101908">
    <property type="entry name" value="Putative isomerase YbhE"/>
    <property type="match status" value="1"/>
</dbReference>
<organism evidence="2 3">
    <name type="scientific">Owenia fusiformis</name>
    <name type="common">Polychaete worm</name>
    <dbReference type="NCBI Taxonomy" id="6347"/>
    <lineage>
        <taxon>Eukaryota</taxon>
        <taxon>Metazoa</taxon>
        <taxon>Spiralia</taxon>
        <taxon>Lophotrochozoa</taxon>
        <taxon>Annelida</taxon>
        <taxon>Polychaeta</taxon>
        <taxon>Sedentaria</taxon>
        <taxon>Canalipalpata</taxon>
        <taxon>Sabellida</taxon>
        <taxon>Oweniida</taxon>
        <taxon>Oweniidae</taxon>
        <taxon>Owenia</taxon>
    </lineage>
</organism>
<feature type="region of interest" description="Disordered" evidence="1">
    <location>
        <begin position="499"/>
        <end position="518"/>
    </location>
</feature>
<protein>
    <submittedName>
        <fullName evidence="2">Uncharacterized protein</fullName>
    </submittedName>
</protein>
<feature type="region of interest" description="Disordered" evidence="1">
    <location>
        <begin position="462"/>
        <end position="492"/>
    </location>
</feature>
<dbReference type="GO" id="GO:0019900">
    <property type="term" value="F:kinase binding"/>
    <property type="evidence" value="ECO:0007669"/>
    <property type="project" value="TreeGrafter"/>
</dbReference>
<feature type="region of interest" description="Disordered" evidence="1">
    <location>
        <begin position="629"/>
        <end position="653"/>
    </location>
</feature>
<dbReference type="EMBL" id="CAIIXF020000011">
    <property type="protein sequence ID" value="CAH1800070.1"/>
    <property type="molecule type" value="Genomic_DNA"/>
</dbReference>
<feature type="region of interest" description="Disordered" evidence="1">
    <location>
        <begin position="560"/>
        <end position="599"/>
    </location>
</feature>
<reference evidence="2" key="1">
    <citation type="submission" date="2022-03" db="EMBL/GenBank/DDBJ databases">
        <authorList>
            <person name="Martin C."/>
        </authorList>
    </citation>
    <scope>NUCLEOTIDE SEQUENCE</scope>
</reference>
<dbReference type="PANTHER" id="PTHR14897:SF5">
    <property type="entry name" value="WD REPEAT AND COILED-COIL-CONTAINING PROTEIN"/>
    <property type="match status" value="1"/>
</dbReference>
<name>A0A8J1TA83_OWEFU</name>
<feature type="region of interest" description="Disordered" evidence="1">
    <location>
        <begin position="18"/>
        <end position="41"/>
    </location>
</feature>
<dbReference type="InterPro" id="IPR028041">
    <property type="entry name" value="WDCP"/>
</dbReference>
<evidence type="ECO:0000256" key="1">
    <source>
        <dbReference type="SAM" id="MobiDB-lite"/>
    </source>
</evidence>
<comment type="caution">
    <text evidence="2">The sequence shown here is derived from an EMBL/GenBank/DDBJ whole genome shotgun (WGS) entry which is preliminary data.</text>
</comment>
<dbReference type="AlphaFoldDB" id="A0A8J1TA83"/>
<feature type="compositionally biased region" description="Polar residues" evidence="1">
    <location>
        <begin position="463"/>
        <end position="472"/>
    </location>
</feature>
<dbReference type="PANTHER" id="PTHR14897">
    <property type="entry name" value="WD REPEAT AND COILED-COIL-CONTAINING PROTEIN"/>
    <property type="match status" value="1"/>
</dbReference>
<dbReference type="Proteomes" id="UP000749559">
    <property type="component" value="Unassembled WGS sequence"/>
</dbReference>
<proteinExistence type="predicted"/>
<feature type="compositionally biased region" description="Basic and acidic residues" evidence="1">
    <location>
        <begin position="24"/>
        <end position="41"/>
    </location>
</feature>
<accession>A0A8J1TA83</accession>
<dbReference type="Pfam" id="PF15390">
    <property type="entry name" value="WDCP"/>
    <property type="match status" value="3"/>
</dbReference>
<evidence type="ECO:0000313" key="2">
    <source>
        <dbReference type="EMBL" id="CAH1800070.1"/>
    </source>
</evidence>